<organism evidence="1 2">
    <name type="scientific">Laodelphax striatellus</name>
    <name type="common">Small brown planthopper</name>
    <name type="synonym">Delphax striatella</name>
    <dbReference type="NCBI Taxonomy" id="195883"/>
    <lineage>
        <taxon>Eukaryota</taxon>
        <taxon>Metazoa</taxon>
        <taxon>Ecdysozoa</taxon>
        <taxon>Arthropoda</taxon>
        <taxon>Hexapoda</taxon>
        <taxon>Insecta</taxon>
        <taxon>Pterygota</taxon>
        <taxon>Neoptera</taxon>
        <taxon>Paraneoptera</taxon>
        <taxon>Hemiptera</taxon>
        <taxon>Auchenorrhyncha</taxon>
        <taxon>Fulgoroidea</taxon>
        <taxon>Delphacidae</taxon>
        <taxon>Criomorphinae</taxon>
        <taxon>Laodelphax</taxon>
    </lineage>
</organism>
<proteinExistence type="predicted"/>
<dbReference type="InParanoid" id="A0A482WF59"/>
<protein>
    <submittedName>
        <fullName evidence="1">Uncharacterized protein</fullName>
    </submittedName>
</protein>
<keyword evidence="2" id="KW-1185">Reference proteome</keyword>
<sequence length="114" mass="13307">MLDIFNHLHGLNSKTEQRYLHSVADGVEANCKTAAKIRWCEKSKPKAFNVKYHIQLNGVRTRVCKKFNLSRPTTTQKIILERLSQSIYNKIKLPKMKGKNVNLQMQYLKVYTLN</sequence>
<dbReference type="Proteomes" id="UP000291343">
    <property type="component" value="Unassembled WGS sequence"/>
</dbReference>
<comment type="caution">
    <text evidence="1">The sequence shown here is derived from an EMBL/GenBank/DDBJ whole genome shotgun (WGS) entry which is preliminary data.</text>
</comment>
<evidence type="ECO:0000313" key="2">
    <source>
        <dbReference type="Proteomes" id="UP000291343"/>
    </source>
</evidence>
<dbReference type="EMBL" id="QKKF02037473">
    <property type="protein sequence ID" value="RZF32123.1"/>
    <property type="molecule type" value="Genomic_DNA"/>
</dbReference>
<name>A0A482WF59_LAOST</name>
<accession>A0A482WF59</accession>
<evidence type="ECO:0000313" key="1">
    <source>
        <dbReference type="EMBL" id="RZF32123.1"/>
    </source>
</evidence>
<dbReference type="AlphaFoldDB" id="A0A482WF59"/>
<gene>
    <name evidence="1" type="ORF">LSTR_LSTR003986</name>
</gene>
<reference evidence="1 2" key="1">
    <citation type="journal article" date="2017" name="Gigascience">
        <title>Genome sequence of the small brown planthopper, Laodelphax striatellus.</title>
        <authorList>
            <person name="Zhu J."/>
            <person name="Jiang F."/>
            <person name="Wang X."/>
            <person name="Yang P."/>
            <person name="Bao Y."/>
            <person name="Zhao W."/>
            <person name="Wang W."/>
            <person name="Lu H."/>
            <person name="Wang Q."/>
            <person name="Cui N."/>
            <person name="Li J."/>
            <person name="Chen X."/>
            <person name="Luo L."/>
            <person name="Yu J."/>
            <person name="Kang L."/>
            <person name="Cui F."/>
        </authorList>
    </citation>
    <scope>NUCLEOTIDE SEQUENCE [LARGE SCALE GENOMIC DNA]</scope>
    <source>
        <strain evidence="1">Lst14</strain>
    </source>
</reference>